<protein>
    <submittedName>
        <fullName evidence="2">Uncharacterized protein</fullName>
    </submittedName>
</protein>
<name>G8XH92_STREN</name>
<proteinExistence type="predicted"/>
<gene>
    <name evidence="2" type="ordered locus">SCATT_p06450</name>
</gene>
<evidence type="ECO:0000313" key="2">
    <source>
        <dbReference type="EMBL" id="AEW98838.1"/>
    </source>
</evidence>
<geneLocation type="plasmid" evidence="2 3">
    <name>pSCATT</name>
</geneLocation>
<dbReference type="HOGENOM" id="CLU_2958697_0_0_11"/>
<dbReference type="PATRIC" id="fig|1003195.29.peg.6440"/>
<accession>G8XH92</accession>
<feature type="region of interest" description="Disordered" evidence="1">
    <location>
        <begin position="29"/>
        <end position="59"/>
    </location>
</feature>
<dbReference type="AlphaFoldDB" id="G8XH92"/>
<organism evidence="2 3">
    <name type="scientific">Streptantibioticus cattleyicolor (strain ATCC 35852 / DSM 46488 / JCM 4925 / NBRC 14057 / NRRL 8057)</name>
    <name type="common">Streptomyces cattleya</name>
    <dbReference type="NCBI Taxonomy" id="1003195"/>
    <lineage>
        <taxon>Bacteria</taxon>
        <taxon>Bacillati</taxon>
        <taxon>Actinomycetota</taxon>
        <taxon>Actinomycetes</taxon>
        <taxon>Kitasatosporales</taxon>
        <taxon>Streptomycetaceae</taxon>
        <taxon>Streptantibioticus</taxon>
    </lineage>
</organism>
<sequence length="59" mass="6253">MIQHAPCRPGHTVIATRDRAVQGSAVLTVAGHPPHRRGQARQEGTAPSRHGRGLSSAPR</sequence>
<reference evidence="3" key="1">
    <citation type="submission" date="2011-12" db="EMBL/GenBank/DDBJ databases">
        <title>Complete genome sequence of Streptomyces cattleya strain DSM 46488.</title>
        <authorList>
            <person name="Ou H.-Y."/>
            <person name="Li P."/>
            <person name="Zhao C."/>
            <person name="O'Hagan D."/>
            <person name="Deng Z."/>
        </authorList>
    </citation>
    <scope>NUCLEOTIDE SEQUENCE [LARGE SCALE GENOMIC DNA]</scope>
    <source>
        <strain evidence="3">ATCC 35852 / DSM 46488 / JCM 4925 / NBRC 14057 / NRRL 8057</strain>
        <plasmid evidence="3">Plasmid pSCATT</plasmid>
    </source>
</reference>
<dbReference type="KEGG" id="scy:SCATT_p06450"/>
<dbReference type="EMBL" id="CP003229">
    <property type="protein sequence ID" value="AEW98838.1"/>
    <property type="molecule type" value="Genomic_DNA"/>
</dbReference>
<evidence type="ECO:0000256" key="1">
    <source>
        <dbReference type="SAM" id="MobiDB-lite"/>
    </source>
</evidence>
<keyword evidence="2" id="KW-0614">Plasmid</keyword>
<keyword evidence="3" id="KW-1185">Reference proteome</keyword>
<dbReference type="Proteomes" id="UP000007842">
    <property type="component" value="Plasmid pSCATT"/>
</dbReference>
<evidence type="ECO:0000313" key="3">
    <source>
        <dbReference type="Proteomes" id="UP000007842"/>
    </source>
</evidence>